<gene>
    <name evidence="4" type="ORF">ACFFOL_10455</name>
</gene>
<sequence length="781" mass="80988">MSTPVGNRFGGMGSGRTAGDGSADRGGGSGGDDGDAAGRYSVAAAVRTPAAAGVALAVASFLAVFHHVVDVVGGATFLLMEVAVVAAAAAWLGGFLRERTAVGLAAVGFALALVGYFMSVPPSARALFTAGRVAGDVLALLTGLSVLRLLNAGAWALFLVPVPTFLSTYFLVRRRYPAAATVGAATTGFFVLTGDAGVGVALAAAVGVTLAIGFSELAAAGRSGVLAQWDTLAVVVAAMVVVTSVVTVVPGSATNPVLPGGDSPTVESSLVANTDSVGVLGSIRLSPEVRFTVEADEPAYWRVGSYDRYTGGRWVRTGETSPYSGSGSLGEPAGESDRLTQRVTARGQMDALPAAWKPVELRGRAADTAQVTDHGGLKPGTTLLENDTYTVVSQRPNATAGELRRAGTDYPSSVSSRYTQLPESTPDRVGERTAEVIDRADASNPYEAAVAVERYLERTKEYSLDVPPPQGNTADSFLFEMDAGYCVYYATTMVAMLRTQGVPARFVTGYTSGQRVAEDEWVVRGLDSHAWVEVYFPGHGWVRFDPTPSGPRETAEQASVESAREEGTENVDAAGSEDGSYETPTATPDAGSTPANSDPGAEAVDPGIDQFGNATVATAGPGGLTANATPAGGGSGGGDGDEGWTPTREDVVVGAAALVGVVAGARRLGLTGRVRRTVWLLHQSSADPDTDAERAFRRLEYLASVVYRPRRPGETPRQYVGALSRDRFGESARTVAEAYERARYGGGVDEAEARRAVEAADDLVRRHAPVLRRLGGAGKPT</sequence>
<feature type="transmembrane region" description="Helical" evidence="2">
    <location>
        <begin position="138"/>
        <end position="162"/>
    </location>
</feature>
<evidence type="ECO:0000259" key="3">
    <source>
        <dbReference type="SMART" id="SM00460"/>
    </source>
</evidence>
<dbReference type="PANTHER" id="PTHR42736:SF1">
    <property type="entry name" value="PROTEIN-GLUTAMINE GAMMA-GLUTAMYLTRANSFERASE"/>
    <property type="match status" value="1"/>
</dbReference>
<evidence type="ECO:0000313" key="4">
    <source>
        <dbReference type="EMBL" id="MFB9824585.1"/>
    </source>
</evidence>
<dbReference type="EMBL" id="JBHMAJ010000007">
    <property type="protein sequence ID" value="MFB9824585.1"/>
    <property type="molecule type" value="Genomic_DNA"/>
</dbReference>
<feature type="region of interest" description="Disordered" evidence="1">
    <location>
        <begin position="1"/>
        <end position="32"/>
    </location>
</feature>
<dbReference type="Gene3D" id="3.10.620.30">
    <property type="match status" value="1"/>
</dbReference>
<dbReference type="InterPro" id="IPR052901">
    <property type="entry name" value="Bact_TGase-like"/>
</dbReference>
<dbReference type="SUPFAM" id="SSF54001">
    <property type="entry name" value="Cysteine proteinases"/>
    <property type="match status" value="1"/>
</dbReference>
<feature type="compositionally biased region" description="Polar residues" evidence="1">
    <location>
        <begin position="410"/>
        <end position="423"/>
    </location>
</feature>
<keyword evidence="5" id="KW-1185">Reference proteome</keyword>
<feature type="compositionally biased region" description="Gly residues" evidence="1">
    <location>
        <begin position="8"/>
        <end position="31"/>
    </location>
</feature>
<evidence type="ECO:0000256" key="1">
    <source>
        <dbReference type="SAM" id="MobiDB-lite"/>
    </source>
</evidence>
<keyword evidence="2" id="KW-0472">Membrane</keyword>
<dbReference type="InterPro" id="IPR002931">
    <property type="entry name" value="Transglutaminase-like"/>
</dbReference>
<dbReference type="InterPro" id="IPR038765">
    <property type="entry name" value="Papain-like_cys_pep_sf"/>
</dbReference>
<dbReference type="RefSeq" id="WP_225935077.1">
    <property type="nucleotide sequence ID" value="NZ_CP082286.1"/>
</dbReference>
<keyword evidence="2" id="KW-0812">Transmembrane</keyword>
<comment type="caution">
    <text evidence="4">The sequence shown here is derived from an EMBL/GenBank/DDBJ whole genome shotgun (WGS) entry which is preliminary data.</text>
</comment>
<dbReference type="Pfam" id="PF11992">
    <property type="entry name" value="TgpA_N"/>
    <property type="match status" value="1"/>
</dbReference>
<dbReference type="PANTHER" id="PTHR42736">
    <property type="entry name" value="PROTEIN-GLUTAMINE GAMMA-GLUTAMYLTRANSFERASE"/>
    <property type="match status" value="1"/>
</dbReference>
<dbReference type="SMART" id="SM00460">
    <property type="entry name" value="TGc"/>
    <property type="match status" value="1"/>
</dbReference>
<feature type="transmembrane region" description="Helical" evidence="2">
    <location>
        <begin position="174"/>
        <end position="192"/>
    </location>
</feature>
<organism evidence="4 5">
    <name type="scientific">Halobaculum roseum</name>
    <dbReference type="NCBI Taxonomy" id="2175149"/>
    <lineage>
        <taxon>Archaea</taxon>
        <taxon>Methanobacteriati</taxon>
        <taxon>Methanobacteriota</taxon>
        <taxon>Stenosarchaea group</taxon>
        <taxon>Halobacteria</taxon>
        <taxon>Halobacteriales</taxon>
        <taxon>Haloferacaceae</taxon>
        <taxon>Halobaculum</taxon>
    </lineage>
</organism>
<dbReference type="Proteomes" id="UP001589595">
    <property type="component" value="Unassembled WGS sequence"/>
</dbReference>
<evidence type="ECO:0000256" key="2">
    <source>
        <dbReference type="SAM" id="Phobius"/>
    </source>
</evidence>
<evidence type="ECO:0000313" key="5">
    <source>
        <dbReference type="Proteomes" id="UP001589595"/>
    </source>
</evidence>
<accession>A0ABD5MQ57</accession>
<feature type="region of interest" description="Disordered" evidence="1">
    <location>
        <begin position="546"/>
        <end position="644"/>
    </location>
</feature>
<feature type="transmembrane region" description="Helical" evidence="2">
    <location>
        <begin position="101"/>
        <end position="118"/>
    </location>
</feature>
<keyword evidence="2" id="KW-1133">Transmembrane helix</keyword>
<feature type="transmembrane region" description="Helical" evidence="2">
    <location>
        <begin position="198"/>
        <end position="219"/>
    </location>
</feature>
<proteinExistence type="predicted"/>
<feature type="transmembrane region" description="Helical" evidence="2">
    <location>
        <begin position="75"/>
        <end position="94"/>
    </location>
</feature>
<feature type="region of interest" description="Disordered" evidence="1">
    <location>
        <begin position="317"/>
        <end position="339"/>
    </location>
</feature>
<dbReference type="Pfam" id="PF13559">
    <property type="entry name" value="DUF4129"/>
    <property type="match status" value="1"/>
</dbReference>
<dbReference type="Pfam" id="PF01841">
    <property type="entry name" value="Transglut_core"/>
    <property type="match status" value="1"/>
</dbReference>
<dbReference type="GeneID" id="67210782"/>
<dbReference type="InterPro" id="IPR021878">
    <property type="entry name" value="TgpA_N"/>
</dbReference>
<feature type="domain" description="Transglutaminase-like" evidence="3">
    <location>
        <begin position="478"/>
        <end position="548"/>
    </location>
</feature>
<feature type="region of interest" description="Disordered" evidence="1">
    <location>
        <begin position="398"/>
        <end position="430"/>
    </location>
</feature>
<reference evidence="4" key="1">
    <citation type="submission" date="2024-09" db="EMBL/GenBank/DDBJ databases">
        <authorList>
            <person name="Sun Q."/>
        </authorList>
    </citation>
    <scope>NUCLEOTIDE SEQUENCE [LARGE SCALE GENOMIC DNA]</scope>
    <source>
        <strain evidence="4">JCM 31273</strain>
    </source>
</reference>
<dbReference type="InterPro" id="IPR025403">
    <property type="entry name" value="TgpA-like_C"/>
</dbReference>
<protein>
    <submittedName>
        <fullName evidence="4">DUF3488 and transglutaminase-like domain-containing protein</fullName>
    </submittedName>
</protein>
<name>A0ABD5MQ57_9EURY</name>
<feature type="transmembrane region" description="Helical" evidence="2">
    <location>
        <begin position="49"/>
        <end position="69"/>
    </location>
</feature>
<dbReference type="AlphaFoldDB" id="A0ABD5MQ57"/>
<feature type="transmembrane region" description="Helical" evidence="2">
    <location>
        <begin position="231"/>
        <end position="249"/>
    </location>
</feature>